<dbReference type="InterPro" id="IPR003959">
    <property type="entry name" value="ATPase_AAA_core"/>
</dbReference>
<dbReference type="Proteomes" id="UP000267017">
    <property type="component" value="Unassembled WGS sequence"/>
</dbReference>
<dbReference type="OrthoDB" id="9801813at2"/>
<name>A0A3P3UA00_9BACL</name>
<proteinExistence type="predicted"/>
<dbReference type="GO" id="GO:0016887">
    <property type="term" value="F:ATP hydrolysis activity"/>
    <property type="evidence" value="ECO:0007669"/>
    <property type="project" value="InterPro"/>
</dbReference>
<organism evidence="2 3">
    <name type="scientific">Paenibacillus oralis</name>
    <dbReference type="NCBI Taxonomy" id="2490856"/>
    <lineage>
        <taxon>Bacteria</taxon>
        <taxon>Bacillati</taxon>
        <taxon>Bacillota</taxon>
        <taxon>Bacilli</taxon>
        <taxon>Bacillales</taxon>
        <taxon>Paenibacillaceae</taxon>
        <taxon>Paenibacillus</taxon>
    </lineage>
</organism>
<evidence type="ECO:0000259" key="1">
    <source>
        <dbReference type="Pfam" id="PF13304"/>
    </source>
</evidence>
<comment type="caution">
    <text evidence="2">The sequence shown here is derived from an EMBL/GenBank/DDBJ whole genome shotgun (WGS) entry which is preliminary data.</text>
</comment>
<accession>A0A3P3UA00</accession>
<dbReference type="GO" id="GO:0005524">
    <property type="term" value="F:ATP binding"/>
    <property type="evidence" value="ECO:0007669"/>
    <property type="project" value="InterPro"/>
</dbReference>
<dbReference type="EMBL" id="RRCN01000001">
    <property type="protein sequence ID" value="RRJ66974.1"/>
    <property type="molecule type" value="Genomic_DNA"/>
</dbReference>
<dbReference type="SUPFAM" id="SSF52540">
    <property type="entry name" value="P-loop containing nucleoside triphosphate hydrolases"/>
    <property type="match status" value="1"/>
</dbReference>
<gene>
    <name evidence="2" type="ORF">EHV15_31640</name>
</gene>
<sequence length="637" mass="75018">MELLYIYLNNYRGVFKEQQFNFSSELRFKYNKASRELRVERNDQYLPQFFQIGNERDPEHGKIVNVTGIIGKNGAGKTTILEYIKENFVDEVERRLDKAIIIMRNEKGRGIIFVHSDLRIEKGNFYNFDFEEPYYYDEYADKMLQLFTSIISDTTVVFYSNIFDARQEFEWDGMRNISTNYLVKQYKSGIKEKDQDFSISETELYRLEEIRKQLHFIYSTRNELQDLPFKLPDHVIVTMRSTRFDIQAVDSKNKRKKDNSNFNYIIRHLVNSHPEQNWTDKVKKHFWVSLLDTFFQELQEMNLELVLDETVLNYAFNEEDSLYKKLTLVLQTMIQGIKNNKYSYDSLWHWFDCIKQLLDFFEVHITKDTVSPVDYSFVIPLNGSENESESPLKKLLDLHAEVARFTPFLDFNWGDLSSGEKAFLSCYARFYALADNQQIASNMHLERNVLILIDEGELYLHPEWQKSFLYNLIRYLPSIYTNRNIQIILTSNSPIIASDLPKANLIFIDKGESGCRVIDGLQETKQTFAANIHTLFADAFFIRTGLIGEFANQVLLSLINTINETPSPELIERRVELESLIGQIGEPILRTKISSMLKNKIQDYVDNTQVNRQLVEMIRKMQIEIEELKRGRGNDFN</sequence>
<evidence type="ECO:0000313" key="3">
    <source>
        <dbReference type="Proteomes" id="UP000267017"/>
    </source>
</evidence>
<dbReference type="AlphaFoldDB" id="A0A3P3UA00"/>
<dbReference type="Pfam" id="PF13304">
    <property type="entry name" value="AAA_21"/>
    <property type="match status" value="1"/>
</dbReference>
<dbReference type="GO" id="GO:0000731">
    <property type="term" value="P:DNA synthesis involved in DNA repair"/>
    <property type="evidence" value="ECO:0007669"/>
    <property type="project" value="TreeGrafter"/>
</dbReference>
<dbReference type="PANTHER" id="PTHR32182:SF23">
    <property type="entry name" value="ATP BINDING PROTEIN"/>
    <property type="match status" value="1"/>
</dbReference>
<dbReference type="Gene3D" id="3.40.50.300">
    <property type="entry name" value="P-loop containing nucleotide triphosphate hydrolases"/>
    <property type="match status" value="1"/>
</dbReference>
<feature type="domain" description="ATPase AAA-type core" evidence="1">
    <location>
        <begin position="375"/>
        <end position="496"/>
    </location>
</feature>
<dbReference type="InterPro" id="IPR027417">
    <property type="entry name" value="P-loop_NTPase"/>
</dbReference>
<dbReference type="PANTHER" id="PTHR32182">
    <property type="entry name" value="DNA REPLICATION AND REPAIR PROTEIN RECF"/>
    <property type="match status" value="1"/>
</dbReference>
<reference evidence="2 3" key="1">
    <citation type="submission" date="2018-11" db="EMBL/GenBank/DDBJ databases">
        <title>Genome sequencing of Paenibacillus sp. KCOM 3021 (= ChDC PVNT-B20).</title>
        <authorList>
            <person name="Kook J.-K."/>
            <person name="Park S.-N."/>
            <person name="Lim Y.K."/>
        </authorList>
    </citation>
    <scope>NUCLEOTIDE SEQUENCE [LARGE SCALE GENOMIC DNA]</scope>
    <source>
        <strain evidence="2 3">KCOM 3021</strain>
    </source>
</reference>
<keyword evidence="3" id="KW-1185">Reference proteome</keyword>
<protein>
    <recommendedName>
        <fullName evidence="1">ATPase AAA-type core domain-containing protein</fullName>
    </recommendedName>
</protein>
<dbReference type="RefSeq" id="WP_128634756.1">
    <property type="nucleotide sequence ID" value="NZ_RRCN01000001.1"/>
</dbReference>
<evidence type="ECO:0000313" key="2">
    <source>
        <dbReference type="EMBL" id="RRJ66974.1"/>
    </source>
</evidence>
<dbReference type="GO" id="GO:0006302">
    <property type="term" value="P:double-strand break repair"/>
    <property type="evidence" value="ECO:0007669"/>
    <property type="project" value="TreeGrafter"/>
</dbReference>